<dbReference type="InterPro" id="IPR008523">
    <property type="entry name" value="DUF805"/>
</dbReference>
<dbReference type="GO" id="GO:0005886">
    <property type="term" value="C:plasma membrane"/>
    <property type="evidence" value="ECO:0007669"/>
    <property type="project" value="TreeGrafter"/>
</dbReference>
<dbReference type="Proteomes" id="UP000216442">
    <property type="component" value="Unassembled WGS sequence"/>
</dbReference>
<feature type="transmembrane region" description="Helical" evidence="2">
    <location>
        <begin position="128"/>
        <end position="147"/>
    </location>
</feature>
<organism evidence="3 4">
    <name type="scientific">Mesorhizobium temperatum</name>
    <dbReference type="NCBI Taxonomy" id="241416"/>
    <lineage>
        <taxon>Bacteria</taxon>
        <taxon>Pseudomonadati</taxon>
        <taxon>Pseudomonadota</taxon>
        <taxon>Alphaproteobacteria</taxon>
        <taxon>Hyphomicrobiales</taxon>
        <taxon>Phyllobacteriaceae</taxon>
        <taxon>Mesorhizobium</taxon>
    </lineage>
</organism>
<dbReference type="Pfam" id="PF05656">
    <property type="entry name" value="DUF805"/>
    <property type="match status" value="1"/>
</dbReference>
<comment type="caution">
    <text evidence="3">The sequence shown here is derived from an EMBL/GenBank/DDBJ whole genome shotgun (WGS) entry which is preliminary data.</text>
</comment>
<evidence type="ECO:0000256" key="1">
    <source>
        <dbReference type="SAM" id="MobiDB-lite"/>
    </source>
</evidence>
<evidence type="ECO:0008006" key="5">
    <source>
        <dbReference type="Google" id="ProtNLM"/>
    </source>
</evidence>
<evidence type="ECO:0000313" key="3">
    <source>
        <dbReference type="EMBL" id="PAQ08161.1"/>
    </source>
</evidence>
<feature type="transmembrane region" description="Helical" evidence="2">
    <location>
        <begin position="96"/>
        <end position="116"/>
    </location>
</feature>
<name>A0A271LJ59_9HYPH</name>
<dbReference type="AlphaFoldDB" id="A0A271LJ59"/>
<gene>
    <name evidence="3" type="ORF">CIT26_19595</name>
</gene>
<accession>A0A271LJ59</accession>
<sequence length="166" mass="18228">MASPVRASTAPSSSSASMPGPAPKPRSTNCFAIDPSQKNGRTRLLDRPRFLWLFFSLSGRVNPSAYVLAGLLPLLVQLFLLYQFSRTPLGTAASQYWALAWWIAVVVSTWSTFALTAKRFHDFGKPTYYALISLIVGAILLIILAFFKSDPGPNRYGKRTNAPAES</sequence>
<dbReference type="EMBL" id="NPKJ01000053">
    <property type="protein sequence ID" value="PAQ08161.1"/>
    <property type="molecule type" value="Genomic_DNA"/>
</dbReference>
<keyword evidence="2" id="KW-0812">Transmembrane</keyword>
<feature type="compositionally biased region" description="Low complexity" evidence="1">
    <location>
        <begin position="1"/>
        <end position="19"/>
    </location>
</feature>
<keyword evidence="2" id="KW-0472">Membrane</keyword>
<dbReference type="OrthoDB" id="9812349at2"/>
<keyword evidence="4" id="KW-1185">Reference proteome</keyword>
<keyword evidence="2" id="KW-1133">Transmembrane helix</keyword>
<proteinExistence type="predicted"/>
<feature type="region of interest" description="Disordered" evidence="1">
    <location>
        <begin position="1"/>
        <end position="32"/>
    </location>
</feature>
<reference evidence="3 4" key="1">
    <citation type="submission" date="2017-08" db="EMBL/GenBank/DDBJ databases">
        <title>Mesorhizobium wenxinae sp. nov., a novel rhizobial species isolated from root nodules of chickpea (Cicer arietinum L.).</title>
        <authorList>
            <person name="Zhang J."/>
        </authorList>
    </citation>
    <scope>NUCLEOTIDE SEQUENCE [LARGE SCALE GENOMIC DNA]</scope>
    <source>
        <strain evidence="3 4">SDW018</strain>
    </source>
</reference>
<evidence type="ECO:0000256" key="2">
    <source>
        <dbReference type="SAM" id="Phobius"/>
    </source>
</evidence>
<dbReference type="PANTHER" id="PTHR34980">
    <property type="entry name" value="INNER MEMBRANE PROTEIN-RELATED-RELATED"/>
    <property type="match status" value="1"/>
</dbReference>
<protein>
    <recommendedName>
        <fullName evidence="5">DUF805 domain-containing protein</fullName>
    </recommendedName>
</protein>
<evidence type="ECO:0000313" key="4">
    <source>
        <dbReference type="Proteomes" id="UP000216442"/>
    </source>
</evidence>